<feature type="compositionally biased region" description="Basic and acidic residues" evidence="1">
    <location>
        <begin position="94"/>
        <end position="103"/>
    </location>
</feature>
<accession>A0A642V3V4</accession>
<dbReference type="VEuPathDB" id="FungiDB:TRICI_004868"/>
<feature type="compositionally biased region" description="Basic residues" evidence="1">
    <location>
        <begin position="81"/>
        <end position="91"/>
    </location>
</feature>
<feature type="compositionally biased region" description="Basic residues" evidence="1">
    <location>
        <begin position="104"/>
        <end position="116"/>
    </location>
</feature>
<dbReference type="AlphaFoldDB" id="A0A642V3V4"/>
<reference evidence="2" key="1">
    <citation type="journal article" date="2019" name="G3 (Bethesda)">
        <title>Genome Assemblies of Two Rare Opportunistic Yeast Pathogens: Diutina rugosa (syn. Candida rugosa) and Trichomonascus ciferrii (syn. Candida ciferrii).</title>
        <authorList>
            <person name="Mixao V."/>
            <person name="Saus E."/>
            <person name="Hansen A.P."/>
            <person name="Lass-Florl C."/>
            <person name="Gabaldon T."/>
        </authorList>
    </citation>
    <scope>NUCLEOTIDE SEQUENCE</scope>
    <source>
        <strain evidence="2">CBS 4856</strain>
    </source>
</reference>
<evidence type="ECO:0000256" key="1">
    <source>
        <dbReference type="SAM" id="MobiDB-lite"/>
    </source>
</evidence>
<evidence type="ECO:0000313" key="2">
    <source>
        <dbReference type="EMBL" id="KAA8908041.1"/>
    </source>
</evidence>
<dbReference type="EMBL" id="SWFS01000372">
    <property type="protein sequence ID" value="KAA8908041.1"/>
    <property type="molecule type" value="Genomic_DNA"/>
</dbReference>
<name>A0A642V3V4_9ASCO</name>
<keyword evidence="3" id="KW-1185">Reference proteome</keyword>
<gene>
    <name evidence="2" type="ORF">TRICI_004868</name>
</gene>
<organism evidence="2 3">
    <name type="scientific">Trichomonascus ciferrii</name>
    <dbReference type="NCBI Taxonomy" id="44093"/>
    <lineage>
        <taxon>Eukaryota</taxon>
        <taxon>Fungi</taxon>
        <taxon>Dikarya</taxon>
        <taxon>Ascomycota</taxon>
        <taxon>Saccharomycotina</taxon>
        <taxon>Dipodascomycetes</taxon>
        <taxon>Dipodascales</taxon>
        <taxon>Trichomonascaceae</taxon>
        <taxon>Trichomonascus</taxon>
        <taxon>Trichomonascus ciferrii complex</taxon>
    </lineage>
</organism>
<protein>
    <submittedName>
        <fullName evidence="2">Uncharacterized protein</fullName>
    </submittedName>
</protein>
<feature type="compositionally biased region" description="Acidic residues" evidence="1">
    <location>
        <begin position="179"/>
        <end position="191"/>
    </location>
</feature>
<sequence length="191" mass="21544">MKFFCFKMRTGRQGDEEDEEEAALGAPGNTPVLDKELFEESVAELSPYYDDAENNVHRMLRFLAEGENSNGDSSEETKCSRNTHRKGRLIFHGRSSEASEGSRHSRLVHTVKKSWRSKFGQNTKPPPPSNNNADCNCDQAGTKVDPQDSFKLIALMEDGHTATMRSCRNLTNFKTHGIDDDEDEEEEEPSK</sequence>
<feature type="region of interest" description="Disordered" evidence="1">
    <location>
        <begin position="67"/>
        <end position="142"/>
    </location>
</feature>
<comment type="caution">
    <text evidence="2">The sequence shown here is derived from an EMBL/GenBank/DDBJ whole genome shotgun (WGS) entry which is preliminary data.</text>
</comment>
<dbReference type="Proteomes" id="UP000761534">
    <property type="component" value="Unassembled WGS sequence"/>
</dbReference>
<feature type="region of interest" description="Disordered" evidence="1">
    <location>
        <begin position="8"/>
        <end position="31"/>
    </location>
</feature>
<evidence type="ECO:0000313" key="3">
    <source>
        <dbReference type="Proteomes" id="UP000761534"/>
    </source>
</evidence>
<proteinExistence type="predicted"/>
<feature type="region of interest" description="Disordered" evidence="1">
    <location>
        <begin position="171"/>
        <end position="191"/>
    </location>
</feature>